<dbReference type="SUPFAM" id="SSF48371">
    <property type="entry name" value="ARM repeat"/>
    <property type="match status" value="1"/>
</dbReference>
<keyword evidence="1" id="KW-1133">Transmembrane helix</keyword>
<name>A0A0E0FBW1_9ORYZ</name>
<dbReference type="Gene3D" id="1.25.10.10">
    <property type="entry name" value="Leucine-rich Repeat Variant"/>
    <property type="match status" value="1"/>
</dbReference>
<dbReference type="PANTHER" id="PTHR33115">
    <property type="entry name" value="ARM REPEAT SUPERFAMILY PROTEIN"/>
    <property type="match status" value="1"/>
</dbReference>
<evidence type="ECO:0000313" key="2">
    <source>
        <dbReference type="EnsemblPlants" id="OMERI12G07630.1"/>
    </source>
</evidence>
<dbReference type="InterPro" id="IPR016024">
    <property type="entry name" value="ARM-type_fold"/>
</dbReference>
<proteinExistence type="predicted"/>
<accession>A0A0E0FBW1</accession>
<protein>
    <submittedName>
        <fullName evidence="2">Uncharacterized protein</fullName>
    </submittedName>
</protein>
<dbReference type="STRING" id="40149.A0A0E0FBW1"/>
<dbReference type="AlphaFoldDB" id="A0A0E0FBW1"/>
<sequence length="778" mass="87013">MTVAHEPSTVNGETLAGVSHPWIPATPTGWKCSTSNSYGVLMGYMTIAVNGLGFLVVTWTTIVLLGGFVSMLEKKDFWCLTVITLFQVFGVFNVIMNKQLSNTGFSYLAICRSRAEISAGPSAYITVMKIQAAMLSFVMWLLFAIYLYGLYISAGISLWRLIERDYGGDNLKQSTLDVLYTLALLQGVIFGYRETFANFKGSLVDAVSLQYNESDLGVAVLQYLQEIRNGCAKNPSFAAGRNLVTFAVDLLESKSGDRYVRGLDILGALLRLPIMETSANSGDRRRRRVQLGQLVLIRQQLTASASFGHIVHRLLETLGPRSPYNRRIRECAARIVLHVAGEIRVEQQFRRGIHCICSLLDPYEQCCLLSHDRRRPAWLPEEYGRRTVLEPYEREWLMETWKSRGCDQEHDRPDRLSPESDEKDDDHCKDMMFLGLLILEALAAADVNRSAMANSCGLIAKLIAPVSSDLIHSVGHGAWSKIVSKSLQVMNMLVDAPGEAGTGLCHEITGNKKQGTGVRAAAAEALVMLSSKMEGSAMIIIKANNNSVDNLVKILLERDNIILFRVATAVILERLCANYTEDDECLQNLKEVMTKVMPKVLAEVLHCRPTGQELKTETEARSIVAQETDIENPSDYLQDNDSLSSHVPNFNMKSQCIQFLLQLCVTICDKKTVSYQDLNQQFYATCHGVDKFSVWRKLKEIVETNNDPKVDSLRIAQHTTKMVISMMQNEGSYVDEDLQSLMQSLSLPRPCLTSTALCFSPVVITEERYFKSFVIWAH</sequence>
<feature type="transmembrane region" description="Helical" evidence="1">
    <location>
        <begin position="77"/>
        <end position="96"/>
    </location>
</feature>
<dbReference type="InterPro" id="IPR011989">
    <property type="entry name" value="ARM-like"/>
</dbReference>
<dbReference type="Proteomes" id="UP000008021">
    <property type="component" value="Chromosome 12"/>
</dbReference>
<feature type="transmembrane region" description="Helical" evidence="1">
    <location>
        <begin position="41"/>
        <end position="65"/>
    </location>
</feature>
<evidence type="ECO:0000256" key="1">
    <source>
        <dbReference type="SAM" id="Phobius"/>
    </source>
</evidence>
<reference evidence="2" key="1">
    <citation type="submission" date="2015-04" db="UniProtKB">
        <authorList>
            <consortium name="EnsemblPlants"/>
        </authorList>
    </citation>
    <scope>IDENTIFICATION</scope>
</reference>
<feature type="transmembrane region" description="Helical" evidence="1">
    <location>
        <begin position="137"/>
        <end position="162"/>
    </location>
</feature>
<dbReference type="EnsemblPlants" id="OMERI12G07630.1">
    <property type="protein sequence ID" value="OMERI12G07630.1"/>
    <property type="gene ID" value="OMERI12G07630"/>
</dbReference>
<dbReference type="PANTHER" id="PTHR33115:SF22">
    <property type="entry name" value="OS12G0449900 PROTEIN"/>
    <property type="match status" value="1"/>
</dbReference>
<dbReference type="HOGENOM" id="CLU_009953_1_0_1"/>
<dbReference type="Gramene" id="OMERI12G07630.1">
    <property type="protein sequence ID" value="OMERI12G07630.1"/>
    <property type="gene ID" value="OMERI12G07630"/>
</dbReference>
<evidence type="ECO:0000313" key="3">
    <source>
        <dbReference type="Proteomes" id="UP000008021"/>
    </source>
</evidence>
<keyword evidence="1" id="KW-0812">Transmembrane</keyword>
<reference evidence="2" key="2">
    <citation type="submission" date="2018-05" db="EMBL/GenBank/DDBJ databases">
        <title>OmerRS3 (Oryza meridionalis Reference Sequence Version 3).</title>
        <authorList>
            <person name="Zhang J."/>
            <person name="Kudrna D."/>
            <person name="Lee S."/>
            <person name="Talag J."/>
            <person name="Welchert J."/>
            <person name="Wing R.A."/>
        </authorList>
    </citation>
    <scope>NUCLEOTIDE SEQUENCE [LARGE SCALE GENOMIC DNA]</scope>
    <source>
        <strain evidence="2">cv. OR44</strain>
    </source>
</reference>
<keyword evidence="1" id="KW-0472">Membrane</keyword>
<organism evidence="2">
    <name type="scientific">Oryza meridionalis</name>
    <dbReference type="NCBI Taxonomy" id="40149"/>
    <lineage>
        <taxon>Eukaryota</taxon>
        <taxon>Viridiplantae</taxon>
        <taxon>Streptophyta</taxon>
        <taxon>Embryophyta</taxon>
        <taxon>Tracheophyta</taxon>
        <taxon>Spermatophyta</taxon>
        <taxon>Magnoliopsida</taxon>
        <taxon>Liliopsida</taxon>
        <taxon>Poales</taxon>
        <taxon>Poaceae</taxon>
        <taxon>BOP clade</taxon>
        <taxon>Oryzoideae</taxon>
        <taxon>Oryzeae</taxon>
        <taxon>Oryzinae</taxon>
        <taxon>Oryza</taxon>
    </lineage>
</organism>
<keyword evidence="3" id="KW-1185">Reference proteome</keyword>